<dbReference type="Proteomes" id="UP000008810">
    <property type="component" value="Chromosome 2"/>
</dbReference>
<name>A0A2K2DEH9_BRADI</name>
<reference evidence="1 2" key="1">
    <citation type="journal article" date="2010" name="Nature">
        <title>Genome sequencing and analysis of the model grass Brachypodium distachyon.</title>
        <authorList>
            <consortium name="International Brachypodium Initiative"/>
        </authorList>
    </citation>
    <scope>NUCLEOTIDE SEQUENCE [LARGE SCALE GENOMIC DNA]</scope>
    <source>
        <strain evidence="1 2">Bd21</strain>
    </source>
</reference>
<proteinExistence type="predicted"/>
<evidence type="ECO:0000313" key="1">
    <source>
        <dbReference type="EMBL" id="PNT72670.1"/>
    </source>
</evidence>
<gene>
    <name evidence="1" type="ORF">BRADI_2g47595v3</name>
</gene>
<reference evidence="1" key="2">
    <citation type="submission" date="2017-06" db="EMBL/GenBank/DDBJ databases">
        <title>WGS assembly of Brachypodium distachyon.</title>
        <authorList>
            <consortium name="The International Brachypodium Initiative"/>
            <person name="Lucas S."/>
            <person name="Harmon-Smith M."/>
            <person name="Lail K."/>
            <person name="Tice H."/>
            <person name="Grimwood J."/>
            <person name="Bruce D."/>
            <person name="Barry K."/>
            <person name="Shu S."/>
            <person name="Lindquist E."/>
            <person name="Wang M."/>
            <person name="Pitluck S."/>
            <person name="Vogel J.P."/>
            <person name="Garvin D.F."/>
            <person name="Mockler T.C."/>
            <person name="Schmutz J."/>
            <person name="Rokhsar D."/>
            <person name="Bevan M.W."/>
        </authorList>
    </citation>
    <scope>NUCLEOTIDE SEQUENCE</scope>
    <source>
        <strain evidence="1">Bd21</strain>
    </source>
</reference>
<accession>A0A2K2DEH9</accession>
<sequence>MKQCSRWTSCSCNETSQAVRSPELFAGPDIRHEEKERQKDTFLNRMYSRKLPLQKSTSERIPSAYSIYLPWEADGMQEFTYDPPYLYCSWWLIRLFTVVIVPP</sequence>
<evidence type="ECO:0000313" key="3">
    <source>
        <dbReference type="Proteomes" id="UP000008810"/>
    </source>
</evidence>
<evidence type="ECO:0000313" key="2">
    <source>
        <dbReference type="EnsemblPlants" id="PNT72670"/>
    </source>
</evidence>
<organism evidence="1">
    <name type="scientific">Brachypodium distachyon</name>
    <name type="common">Purple false brome</name>
    <name type="synonym">Trachynia distachya</name>
    <dbReference type="NCBI Taxonomy" id="15368"/>
    <lineage>
        <taxon>Eukaryota</taxon>
        <taxon>Viridiplantae</taxon>
        <taxon>Streptophyta</taxon>
        <taxon>Embryophyta</taxon>
        <taxon>Tracheophyta</taxon>
        <taxon>Spermatophyta</taxon>
        <taxon>Magnoliopsida</taxon>
        <taxon>Liliopsida</taxon>
        <taxon>Poales</taxon>
        <taxon>Poaceae</taxon>
        <taxon>BOP clade</taxon>
        <taxon>Pooideae</taxon>
        <taxon>Stipodae</taxon>
        <taxon>Brachypodieae</taxon>
        <taxon>Brachypodium</taxon>
    </lineage>
</organism>
<dbReference type="AlphaFoldDB" id="A0A2K2DEH9"/>
<keyword evidence="3" id="KW-1185">Reference proteome</keyword>
<dbReference type="EMBL" id="CM000881">
    <property type="protein sequence ID" value="PNT72670.1"/>
    <property type="molecule type" value="Genomic_DNA"/>
</dbReference>
<dbReference type="EnsemblPlants" id="PNT72670">
    <property type="protein sequence ID" value="PNT72670"/>
    <property type="gene ID" value="BRADI_2g47595v3"/>
</dbReference>
<dbReference type="InParanoid" id="A0A2K2DEH9"/>
<dbReference type="Gramene" id="PNT72670">
    <property type="protein sequence ID" value="PNT72670"/>
    <property type="gene ID" value="BRADI_2g47595v3"/>
</dbReference>
<protein>
    <submittedName>
        <fullName evidence="1 2">Uncharacterized protein</fullName>
    </submittedName>
</protein>
<reference evidence="2" key="3">
    <citation type="submission" date="2018-08" db="UniProtKB">
        <authorList>
            <consortium name="EnsemblPlants"/>
        </authorList>
    </citation>
    <scope>IDENTIFICATION</scope>
    <source>
        <strain evidence="2">cv. Bd21</strain>
    </source>
</reference>